<proteinExistence type="inferred from homology"/>
<keyword evidence="4 18" id="KW-0963">Cytoplasm</keyword>
<keyword evidence="9 18" id="KW-0460">Magnesium</keyword>
<dbReference type="InterPro" id="IPR005882">
    <property type="entry name" value="Bifunctional_GlmU"/>
</dbReference>
<evidence type="ECO:0000256" key="16">
    <source>
        <dbReference type="ARBA" id="ARBA00048493"/>
    </source>
</evidence>
<evidence type="ECO:0000256" key="1">
    <source>
        <dbReference type="ARBA" id="ARBA00004496"/>
    </source>
</evidence>
<evidence type="ECO:0000313" key="20">
    <source>
        <dbReference type="EMBL" id="ANX02330.1"/>
    </source>
</evidence>
<dbReference type="GO" id="GO:0009245">
    <property type="term" value="P:lipid A biosynthetic process"/>
    <property type="evidence" value="ECO:0007669"/>
    <property type="project" value="UniProtKB-UniRule"/>
</dbReference>
<dbReference type="UniPathway" id="UPA00113">
    <property type="reaction ID" value="UER00532"/>
</dbReference>
<dbReference type="Gene3D" id="2.160.10.10">
    <property type="entry name" value="Hexapeptide repeat proteins"/>
    <property type="match status" value="1"/>
</dbReference>
<feature type="binding site" evidence="18">
    <location>
        <begin position="9"/>
        <end position="12"/>
    </location>
    <ligand>
        <name>UDP-N-acetyl-alpha-D-glucosamine</name>
        <dbReference type="ChEBI" id="CHEBI:57705"/>
    </ligand>
</feature>
<evidence type="ECO:0000256" key="14">
    <source>
        <dbReference type="ARBA" id="ARBA00023316"/>
    </source>
</evidence>
<evidence type="ECO:0000256" key="7">
    <source>
        <dbReference type="ARBA" id="ARBA00022723"/>
    </source>
</evidence>
<feature type="binding site" evidence="18">
    <location>
        <position position="351"/>
    </location>
    <ligand>
        <name>UDP-N-acetyl-alpha-D-glucosamine</name>
        <dbReference type="ChEBI" id="CHEBI:57705"/>
    </ligand>
</feature>
<dbReference type="InterPro" id="IPR038009">
    <property type="entry name" value="GlmU_C_LbH"/>
</dbReference>
<feature type="domain" description="MobA-like NTP transferase" evidence="19">
    <location>
        <begin position="6"/>
        <end position="131"/>
    </location>
</feature>
<feature type="binding site" evidence="18">
    <location>
        <position position="377"/>
    </location>
    <ligand>
        <name>UDP-N-acetyl-alpha-D-glucosamine</name>
        <dbReference type="ChEBI" id="CHEBI:57705"/>
    </ligand>
</feature>
<dbReference type="InterPro" id="IPR025877">
    <property type="entry name" value="MobA-like_NTP_Trfase"/>
</dbReference>
<evidence type="ECO:0000256" key="11">
    <source>
        <dbReference type="ARBA" id="ARBA00022984"/>
    </source>
</evidence>
<dbReference type="GO" id="GO:0003977">
    <property type="term" value="F:UDP-N-acetylglucosamine diphosphorylase activity"/>
    <property type="evidence" value="ECO:0007669"/>
    <property type="project" value="UniProtKB-UniRule"/>
</dbReference>
<feature type="binding site" evidence="18">
    <location>
        <position position="140"/>
    </location>
    <ligand>
        <name>UDP-N-acetyl-alpha-D-glucosamine</name>
        <dbReference type="ChEBI" id="CHEBI:57705"/>
    </ligand>
</feature>
<evidence type="ECO:0000256" key="9">
    <source>
        <dbReference type="ARBA" id="ARBA00022842"/>
    </source>
</evidence>
<feature type="binding site" evidence="18">
    <location>
        <position position="103"/>
    </location>
    <ligand>
        <name>Mg(2+)</name>
        <dbReference type="ChEBI" id="CHEBI:18420"/>
    </ligand>
</feature>
<evidence type="ECO:0000256" key="4">
    <source>
        <dbReference type="ARBA" id="ARBA00022490"/>
    </source>
</evidence>
<dbReference type="SUPFAM" id="SSF51161">
    <property type="entry name" value="Trimeric LpxA-like enzymes"/>
    <property type="match status" value="1"/>
</dbReference>
<evidence type="ECO:0000256" key="5">
    <source>
        <dbReference type="ARBA" id="ARBA00022679"/>
    </source>
</evidence>
<keyword evidence="11 18" id="KW-0573">Peptidoglycan synthesis</keyword>
<dbReference type="GO" id="GO:0000902">
    <property type="term" value="P:cell morphogenesis"/>
    <property type="evidence" value="ECO:0007669"/>
    <property type="project" value="UniProtKB-UniRule"/>
</dbReference>
<sequence length="467" mass="50710">MESVYAVILAAGAGTRMKSAKAKVIHELCGKPMVNWVIDAVKASGIENIIVVTGHQEEQVRACIGGNVEFVSQKEQLGTGHAVLQAKPLLDGKKGTCLVLCGDTPLITPETIKELIHEHTENRNDMTVLTAFPEKPEGYGRILRDASGQVAGIVEHRDATPEQLKIREINTGIYCFNIQSLLTSLGKLSNQNNQHEYYLTDTLSIILANGGKVGTSSVNCSDEVMGINDRVQLAWAQKILNRRIIEEHMRNGVTFLDPDSCIIGCDVEIGMDTVVYPTTILEGSTKIGQNCVIGPYSKITDTVIGNNVTVLSSVTVESTIGDNTKVGPFAYLRPGSKIGKNVRIGDFVEIKKSVIGDDTKISHLTYVGDAEVGRNVNIGCGVVFVNYDGEKKNKTIVGDNCFIGCNVNLVAPVEIKPDAYIAAGSTITEEVPEYALAIARCRQTVKENWVIKKGRLRGRKPEEKAEK</sequence>
<evidence type="ECO:0000256" key="13">
    <source>
        <dbReference type="ARBA" id="ARBA00023315"/>
    </source>
</evidence>
<feature type="active site" description="Proton acceptor" evidence="18">
    <location>
        <position position="363"/>
    </location>
</feature>
<feature type="binding site" evidence="18">
    <location>
        <position position="440"/>
    </location>
    <ligand>
        <name>acetyl-CoA</name>
        <dbReference type="ChEBI" id="CHEBI:57288"/>
    </ligand>
</feature>
<dbReference type="CDD" id="cd02540">
    <property type="entry name" value="GT2_GlmU_N_bac"/>
    <property type="match status" value="1"/>
</dbReference>
<feature type="region of interest" description="Linker" evidence="18">
    <location>
        <begin position="231"/>
        <end position="251"/>
    </location>
</feature>
<dbReference type="InterPro" id="IPR001451">
    <property type="entry name" value="Hexapep"/>
</dbReference>
<dbReference type="Pfam" id="PF00132">
    <property type="entry name" value="Hexapep"/>
    <property type="match status" value="3"/>
</dbReference>
<dbReference type="PANTHER" id="PTHR43584">
    <property type="entry name" value="NUCLEOTIDYL TRANSFERASE"/>
    <property type="match status" value="1"/>
</dbReference>
<protein>
    <recommendedName>
        <fullName evidence="18">Bifunctional protein GlmU</fullName>
    </recommendedName>
    <domain>
        <recommendedName>
            <fullName evidence="18">UDP-N-acetylglucosamine pyrophosphorylase</fullName>
            <ecNumber evidence="18">2.7.7.23</ecNumber>
        </recommendedName>
        <alternativeName>
            <fullName evidence="18">N-acetylglucosamine-1-phosphate uridyltransferase</fullName>
        </alternativeName>
    </domain>
    <domain>
        <recommendedName>
            <fullName evidence="18">Glucosamine-1-phosphate N-acetyltransferase</fullName>
            <ecNumber evidence="18">2.3.1.157</ecNumber>
        </recommendedName>
    </domain>
</protein>
<dbReference type="EC" id="2.3.1.157" evidence="18"/>
<dbReference type="GO" id="GO:0016020">
    <property type="term" value="C:membrane"/>
    <property type="evidence" value="ECO:0007669"/>
    <property type="project" value="GOC"/>
</dbReference>
<feature type="binding site" evidence="18">
    <location>
        <position position="23"/>
    </location>
    <ligand>
        <name>UDP-N-acetyl-alpha-D-glucosamine</name>
        <dbReference type="ChEBI" id="CHEBI:57705"/>
    </ligand>
</feature>
<dbReference type="NCBIfam" id="NF010934">
    <property type="entry name" value="PRK14354.1"/>
    <property type="match status" value="1"/>
</dbReference>
<feature type="binding site" evidence="18">
    <location>
        <position position="333"/>
    </location>
    <ligand>
        <name>UDP-N-acetyl-alpha-D-glucosamine</name>
        <dbReference type="ChEBI" id="CHEBI:57705"/>
    </ligand>
</feature>
<feature type="region of interest" description="Pyrophosphorylase" evidence="18">
    <location>
        <begin position="1"/>
        <end position="230"/>
    </location>
</feature>
<feature type="binding site" evidence="18">
    <location>
        <position position="155"/>
    </location>
    <ligand>
        <name>UDP-N-acetyl-alpha-D-glucosamine</name>
        <dbReference type="ChEBI" id="CHEBI:57705"/>
    </ligand>
</feature>
<comment type="similarity">
    <text evidence="3 18">In the N-terminal section; belongs to the N-acetylglucosamine-1-phosphate uridyltransferase family.</text>
</comment>
<keyword evidence="14 18" id="KW-0961">Cell wall biogenesis/degradation</keyword>
<comment type="cofactor">
    <cofactor evidence="18">
        <name>Mg(2+)</name>
        <dbReference type="ChEBI" id="CHEBI:18420"/>
    </cofactor>
    <text evidence="18">Binds 1 Mg(2+) ion per subunit.</text>
</comment>
<organism evidence="20 21">
    <name type="scientific">Thermoclostridium stercorarium subsp. leptospartum DSM 9219</name>
    <dbReference type="NCBI Taxonomy" id="1346611"/>
    <lineage>
        <taxon>Bacteria</taxon>
        <taxon>Bacillati</taxon>
        <taxon>Bacillota</taxon>
        <taxon>Clostridia</taxon>
        <taxon>Eubacteriales</taxon>
        <taxon>Oscillospiraceae</taxon>
        <taxon>Thermoclostridium</taxon>
    </lineage>
</organism>
<evidence type="ECO:0000259" key="19">
    <source>
        <dbReference type="Pfam" id="PF12804"/>
    </source>
</evidence>
<comment type="pathway">
    <text evidence="18">Nucleotide-sugar biosynthesis; UDP-N-acetyl-alpha-D-glucosamine biosynthesis; N-acetyl-alpha-D-glucosamine 1-phosphate from alpha-D-glucosamine 6-phosphate (route II): step 2/2.</text>
</comment>
<keyword evidence="13 18" id="KW-0012">Acyltransferase</keyword>
<comment type="pathway">
    <text evidence="18">Nucleotide-sugar biosynthesis; UDP-N-acetyl-alpha-D-glucosamine biosynthesis; UDP-N-acetyl-alpha-D-glucosamine from N-acetyl-alpha-D-glucosamine 1-phosphate: step 1/1.</text>
</comment>
<evidence type="ECO:0000256" key="10">
    <source>
        <dbReference type="ARBA" id="ARBA00022960"/>
    </source>
</evidence>
<feature type="binding site" evidence="18">
    <location>
        <position position="366"/>
    </location>
    <ligand>
        <name>UDP-N-acetyl-alpha-D-glucosamine</name>
        <dbReference type="ChEBI" id="CHEBI:57705"/>
    </ligand>
</feature>
<evidence type="ECO:0000256" key="3">
    <source>
        <dbReference type="ARBA" id="ARBA00007947"/>
    </source>
</evidence>
<dbReference type="EMBL" id="CP014673">
    <property type="protein sequence ID" value="ANX02330.1"/>
    <property type="molecule type" value="Genomic_DNA"/>
</dbReference>
<dbReference type="CDD" id="cd03353">
    <property type="entry name" value="LbH_GlmU_C"/>
    <property type="match status" value="1"/>
</dbReference>
<comment type="subcellular location">
    <subcellularLocation>
        <location evidence="1 18">Cytoplasm</location>
    </subcellularLocation>
</comment>
<feature type="binding site" evidence="18">
    <location>
        <position position="228"/>
    </location>
    <ligand>
        <name>Mg(2+)</name>
        <dbReference type="ChEBI" id="CHEBI:18420"/>
    </ligand>
</feature>
<dbReference type="Proteomes" id="UP000092931">
    <property type="component" value="Chromosome"/>
</dbReference>
<feature type="binding site" evidence="18">
    <location>
        <position position="73"/>
    </location>
    <ligand>
        <name>UDP-N-acetyl-alpha-D-glucosamine</name>
        <dbReference type="ChEBI" id="CHEBI:57705"/>
    </ligand>
</feature>
<dbReference type="GO" id="GO:0071555">
    <property type="term" value="P:cell wall organization"/>
    <property type="evidence" value="ECO:0007669"/>
    <property type="project" value="UniProtKB-KW"/>
</dbReference>
<keyword evidence="7 18" id="KW-0479">Metal-binding</keyword>
<evidence type="ECO:0000256" key="8">
    <source>
        <dbReference type="ARBA" id="ARBA00022737"/>
    </source>
</evidence>
<dbReference type="InterPro" id="IPR011004">
    <property type="entry name" value="Trimer_LpxA-like_sf"/>
</dbReference>
<keyword evidence="10 18" id="KW-0133">Cell shape</keyword>
<feature type="binding site" evidence="18">
    <location>
        <position position="423"/>
    </location>
    <ligand>
        <name>acetyl-CoA</name>
        <dbReference type="ChEBI" id="CHEBI:57288"/>
    </ligand>
</feature>
<reference evidence="20 21" key="1">
    <citation type="submission" date="2016-02" db="EMBL/GenBank/DDBJ databases">
        <title>Comparison of Clostridium stercorarium subspecies using comparative genomics and transcriptomics.</title>
        <authorList>
            <person name="Schellenberg J."/>
            <person name="Thallinger G."/>
            <person name="Levin D.B."/>
            <person name="Zhang X."/>
            <person name="Alvare G."/>
            <person name="Fristensky B."/>
            <person name="Sparling R."/>
        </authorList>
    </citation>
    <scope>NUCLEOTIDE SEQUENCE [LARGE SCALE GENOMIC DNA]</scope>
    <source>
        <strain evidence="20 21">DSM 9219</strain>
    </source>
</reference>
<evidence type="ECO:0000256" key="15">
    <source>
        <dbReference type="ARBA" id="ARBA00048247"/>
    </source>
</evidence>
<feature type="binding site" evidence="18">
    <location>
        <position position="228"/>
    </location>
    <ligand>
        <name>UDP-N-acetyl-alpha-D-glucosamine</name>
        <dbReference type="ChEBI" id="CHEBI:57705"/>
    </ligand>
</feature>
<comment type="similarity">
    <text evidence="2 18">In the C-terminal section; belongs to the transferase hexapeptide repeat family.</text>
</comment>
<evidence type="ECO:0000256" key="6">
    <source>
        <dbReference type="ARBA" id="ARBA00022695"/>
    </source>
</evidence>
<accession>A0A1B1YNI1</accession>
<dbReference type="GO" id="GO:0005737">
    <property type="term" value="C:cytoplasm"/>
    <property type="evidence" value="ECO:0007669"/>
    <property type="project" value="UniProtKB-SubCell"/>
</dbReference>
<comment type="function">
    <text evidence="17 18">Catalyzes the last two sequential reactions in the de novo biosynthetic pathway for UDP-N-acetylglucosamine (UDP-GlcNAc). The C-terminal domain catalyzes the transfer of acetyl group from acetyl coenzyme A to glucosamine-1-phosphate (GlcN-1-P) to produce N-acetylglucosamine-1-phosphate (GlcNAc-1-P), which is converted into UDP-GlcNAc by the transfer of uridine 5-monophosphate (from uridine 5-triphosphate), a reaction catalyzed by the N-terminal domain.</text>
</comment>
<comment type="pathway">
    <text evidence="18">Bacterial outer membrane biogenesis; LPS lipid A biosynthesis.</text>
</comment>
<keyword evidence="12 18" id="KW-0511">Multifunctional enzyme</keyword>
<keyword evidence="8 18" id="KW-0677">Repeat</keyword>
<dbReference type="GO" id="GO:0019134">
    <property type="term" value="F:glucosamine-1-phosphate N-acetyltransferase activity"/>
    <property type="evidence" value="ECO:0007669"/>
    <property type="project" value="UniProtKB-UniRule"/>
</dbReference>
<evidence type="ECO:0000256" key="12">
    <source>
        <dbReference type="ARBA" id="ARBA00023268"/>
    </source>
</evidence>
<dbReference type="Pfam" id="PF12804">
    <property type="entry name" value="NTP_transf_3"/>
    <property type="match status" value="1"/>
</dbReference>
<dbReference type="GO" id="GO:0008360">
    <property type="term" value="P:regulation of cell shape"/>
    <property type="evidence" value="ECO:0007669"/>
    <property type="project" value="UniProtKB-KW"/>
</dbReference>
<dbReference type="EC" id="2.7.7.23" evidence="18"/>
<comment type="catalytic activity">
    <reaction evidence="15 18">
        <text>alpha-D-glucosamine 1-phosphate + acetyl-CoA = N-acetyl-alpha-D-glucosamine 1-phosphate + CoA + H(+)</text>
        <dbReference type="Rhea" id="RHEA:13725"/>
        <dbReference type="ChEBI" id="CHEBI:15378"/>
        <dbReference type="ChEBI" id="CHEBI:57287"/>
        <dbReference type="ChEBI" id="CHEBI:57288"/>
        <dbReference type="ChEBI" id="CHEBI:57776"/>
        <dbReference type="ChEBI" id="CHEBI:58516"/>
        <dbReference type="EC" id="2.3.1.157"/>
    </reaction>
</comment>
<name>A0A1B1YNI1_THEST</name>
<feature type="binding site" evidence="18">
    <location>
        <begin position="386"/>
        <end position="387"/>
    </location>
    <ligand>
        <name>acetyl-CoA</name>
        <dbReference type="ChEBI" id="CHEBI:57288"/>
    </ligand>
</feature>
<evidence type="ECO:0000313" key="21">
    <source>
        <dbReference type="Proteomes" id="UP000092931"/>
    </source>
</evidence>
<dbReference type="AlphaFoldDB" id="A0A1B1YNI1"/>
<dbReference type="GO" id="GO:0009252">
    <property type="term" value="P:peptidoglycan biosynthetic process"/>
    <property type="evidence" value="ECO:0007669"/>
    <property type="project" value="UniProtKB-UniRule"/>
</dbReference>
<dbReference type="PANTHER" id="PTHR43584:SF3">
    <property type="entry name" value="BIFUNCTIONAL PROTEIN GLMU"/>
    <property type="match status" value="1"/>
</dbReference>
<dbReference type="UniPathway" id="UPA00973"/>
<comment type="subunit">
    <text evidence="18">Homotrimer.</text>
</comment>
<evidence type="ECO:0000256" key="2">
    <source>
        <dbReference type="ARBA" id="ARBA00007707"/>
    </source>
</evidence>
<keyword evidence="6 18" id="KW-0548">Nucleotidyltransferase</keyword>
<feature type="region of interest" description="N-acetyltransferase" evidence="18">
    <location>
        <begin position="252"/>
        <end position="467"/>
    </location>
</feature>
<feature type="binding site" evidence="18">
    <location>
        <position position="170"/>
    </location>
    <ligand>
        <name>UDP-N-acetyl-alpha-D-glucosamine</name>
        <dbReference type="ChEBI" id="CHEBI:57705"/>
    </ligand>
</feature>
<dbReference type="InterPro" id="IPR029044">
    <property type="entry name" value="Nucleotide-diphossugar_trans"/>
</dbReference>
<keyword evidence="5 18" id="KW-0808">Transferase</keyword>
<evidence type="ECO:0000256" key="18">
    <source>
        <dbReference type="HAMAP-Rule" id="MF_01631"/>
    </source>
</evidence>
<dbReference type="InterPro" id="IPR050065">
    <property type="entry name" value="GlmU-like"/>
</dbReference>
<feature type="binding site" evidence="18">
    <location>
        <begin position="78"/>
        <end position="79"/>
    </location>
    <ligand>
        <name>UDP-N-acetyl-alpha-D-glucosamine</name>
        <dbReference type="ChEBI" id="CHEBI:57705"/>
    </ligand>
</feature>
<comment type="catalytic activity">
    <reaction evidence="16 18">
        <text>N-acetyl-alpha-D-glucosamine 1-phosphate + UTP + H(+) = UDP-N-acetyl-alpha-D-glucosamine + diphosphate</text>
        <dbReference type="Rhea" id="RHEA:13509"/>
        <dbReference type="ChEBI" id="CHEBI:15378"/>
        <dbReference type="ChEBI" id="CHEBI:33019"/>
        <dbReference type="ChEBI" id="CHEBI:46398"/>
        <dbReference type="ChEBI" id="CHEBI:57705"/>
        <dbReference type="ChEBI" id="CHEBI:57776"/>
        <dbReference type="EC" id="2.7.7.23"/>
    </reaction>
</comment>
<dbReference type="GO" id="GO:0000287">
    <property type="term" value="F:magnesium ion binding"/>
    <property type="evidence" value="ECO:0007669"/>
    <property type="project" value="UniProtKB-UniRule"/>
</dbReference>
<dbReference type="RefSeq" id="WP_065821103.1">
    <property type="nucleotide sequence ID" value="NZ_CP014673.1"/>
</dbReference>
<dbReference type="SUPFAM" id="SSF53448">
    <property type="entry name" value="Nucleotide-diphospho-sugar transferases"/>
    <property type="match status" value="1"/>
</dbReference>
<comment type="caution">
    <text evidence="18">Lacks conserved residue(s) required for the propagation of feature annotation.</text>
</comment>
<dbReference type="GO" id="GO:0006048">
    <property type="term" value="P:UDP-N-acetylglucosamine biosynthetic process"/>
    <property type="evidence" value="ECO:0007669"/>
    <property type="project" value="UniProtKB-UniPathway"/>
</dbReference>
<dbReference type="NCBIfam" id="TIGR01173">
    <property type="entry name" value="glmU"/>
    <property type="match status" value="1"/>
</dbReference>
<evidence type="ECO:0000256" key="17">
    <source>
        <dbReference type="ARBA" id="ARBA00049628"/>
    </source>
</evidence>
<gene>
    <name evidence="18 20" type="primary">glmU</name>
    <name evidence="20" type="ORF">CSTERLE_12485</name>
</gene>
<dbReference type="HAMAP" id="MF_01631">
    <property type="entry name" value="GlmU"/>
    <property type="match status" value="1"/>
</dbReference>
<dbReference type="Gene3D" id="3.90.550.10">
    <property type="entry name" value="Spore Coat Polysaccharide Biosynthesis Protein SpsA, Chain A"/>
    <property type="match status" value="1"/>
</dbReference>